<dbReference type="Proteomes" id="UP000239560">
    <property type="component" value="Unassembled WGS sequence"/>
</dbReference>
<feature type="region of interest" description="Disordered" evidence="1">
    <location>
        <begin position="164"/>
        <end position="183"/>
    </location>
</feature>
<gene>
    <name evidence="2" type="ORF">AAT19DRAFT_10795</name>
</gene>
<organism evidence="2 3">
    <name type="scientific">Rhodotorula toruloides</name>
    <name type="common">Yeast</name>
    <name type="synonym">Rhodosporidium toruloides</name>
    <dbReference type="NCBI Taxonomy" id="5286"/>
    <lineage>
        <taxon>Eukaryota</taxon>
        <taxon>Fungi</taxon>
        <taxon>Dikarya</taxon>
        <taxon>Basidiomycota</taxon>
        <taxon>Pucciniomycotina</taxon>
        <taxon>Microbotryomycetes</taxon>
        <taxon>Sporidiobolales</taxon>
        <taxon>Sporidiobolaceae</taxon>
        <taxon>Rhodotorula</taxon>
    </lineage>
</organism>
<reference evidence="2 3" key="1">
    <citation type="journal article" date="2018" name="Elife">
        <title>Functional genomics of lipid metabolism in the oleaginous yeast Rhodosporidium toruloides.</title>
        <authorList>
            <person name="Coradetti S.T."/>
            <person name="Pinel D."/>
            <person name="Geiselman G."/>
            <person name="Ito M."/>
            <person name="Mondo S."/>
            <person name="Reilly M.C."/>
            <person name="Cheng Y.F."/>
            <person name="Bauer S."/>
            <person name="Grigoriev I."/>
            <person name="Gladden J.M."/>
            <person name="Simmons B.A."/>
            <person name="Brem R."/>
            <person name="Arkin A.P."/>
            <person name="Skerker J.M."/>
        </authorList>
    </citation>
    <scope>NUCLEOTIDE SEQUENCE [LARGE SCALE GENOMIC DNA]</scope>
    <source>
        <strain evidence="2 3">NBRC 0880</strain>
    </source>
</reference>
<sequence length="219" mass="24204">MVRDESVRREQSWAGVGSSCARVHLLERCCFQNPLWPFVVAERDMVHSREGLFSSRHPPVLLILSAILESGQRRGSSTSKQGWERDLRRALVQPHTPKRVPSSREPCWRDNPGHLTSSTTSAISDCAGSVLHCVRNNGASRTPACDGGATMASASQARLPLSYGGKRETRGVDSGYRGAGEQRENLRKKRSVPLPNFSLPALVAVRQNDLRRIRGHAMQ</sequence>
<proteinExistence type="predicted"/>
<name>A0A2S9ZXZ2_RHOTO</name>
<evidence type="ECO:0000256" key="1">
    <source>
        <dbReference type="SAM" id="MobiDB-lite"/>
    </source>
</evidence>
<evidence type="ECO:0000313" key="3">
    <source>
        <dbReference type="Proteomes" id="UP000239560"/>
    </source>
</evidence>
<evidence type="ECO:0000313" key="2">
    <source>
        <dbReference type="EMBL" id="PRQ70638.1"/>
    </source>
</evidence>
<dbReference type="AlphaFoldDB" id="A0A2S9ZXZ2"/>
<accession>A0A2S9ZXZ2</accession>
<comment type="caution">
    <text evidence="2">The sequence shown here is derived from an EMBL/GenBank/DDBJ whole genome shotgun (WGS) entry which is preliminary data.</text>
</comment>
<dbReference type="EMBL" id="LCTV02000014">
    <property type="protein sequence ID" value="PRQ70638.1"/>
    <property type="molecule type" value="Genomic_DNA"/>
</dbReference>
<protein>
    <submittedName>
        <fullName evidence="2">Uncharacterized protein</fullName>
    </submittedName>
</protein>